<dbReference type="InterPro" id="IPR035906">
    <property type="entry name" value="MetI-like_sf"/>
</dbReference>
<reference evidence="9 10" key="1">
    <citation type="submission" date="2020-08" db="EMBL/GenBank/DDBJ databases">
        <title>Genome public.</title>
        <authorList>
            <person name="Liu C."/>
            <person name="Sun Q."/>
        </authorList>
    </citation>
    <scope>NUCLEOTIDE SEQUENCE [LARGE SCALE GENOMIC DNA]</scope>
    <source>
        <strain evidence="9 10">NSJ-37</strain>
    </source>
</reference>
<sequence length="456" mass="50150">MNPTRICNLVNENTSLFTAAVSYSTLTSEAGRALRMNWLSPSAFYVLYAGAVVALIGVIFVVVGGCMSLGNTKMKRAGILWSILGSIVEIAGFVLTIVAYNMVCSTTMASKLEKVGPTFPVAAVVYTVIAVALLIISVIILLGLPKAAPDEEMEMHPQYKLFLMFLPFLALAFVFCYLPLWGWRYAFFDYQTGGTLSMSNFVGFKWFTYLFQNGATRSDIIRVIRNTMAMSGLGLITQWIPMAFAIFLCEVKNLTFRRFIQTFTTVPNFISWVLVYALAIAIFSTDGFINEFAKSIGLLAKNADGHNFLMGDHFTWVKMWAWGTWKGVGWSAIIYISGIAGIDQQLYEAATVDGAGRFQKMWHITVPGLLPTFFVLLLMAVAAVLSNGLDQYLVFCTPQNKNHIEVLDLYVYNLGLGSGGSIPLSTVVGMFKSVISVILLFGANSLSKALRGESIV</sequence>
<keyword evidence="5 7" id="KW-1133">Transmembrane helix</keyword>
<keyword evidence="3" id="KW-1003">Cell membrane</keyword>
<feature type="transmembrane region" description="Helical" evidence="7">
    <location>
        <begin position="422"/>
        <end position="441"/>
    </location>
</feature>
<feature type="transmembrane region" description="Helical" evidence="7">
    <location>
        <begin position="79"/>
        <end position="103"/>
    </location>
</feature>
<comment type="subcellular location">
    <subcellularLocation>
        <location evidence="1 7">Cell membrane</location>
        <topology evidence="1 7">Multi-pass membrane protein</topology>
    </subcellularLocation>
</comment>
<accession>A0ABR7N4E0</accession>
<dbReference type="CDD" id="cd06261">
    <property type="entry name" value="TM_PBP2"/>
    <property type="match status" value="1"/>
</dbReference>
<keyword evidence="10" id="KW-1185">Reference proteome</keyword>
<feature type="transmembrane region" description="Helical" evidence="7">
    <location>
        <begin position="45"/>
        <end position="67"/>
    </location>
</feature>
<feature type="transmembrane region" description="Helical" evidence="7">
    <location>
        <begin position="364"/>
        <end position="385"/>
    </location>
</feature>
<evidence type="ECO:0000256" key="4">
    <source>
        <dbReference type="ARBA" id="ARBA00022692"/>
    </source>
</evidence>
<dbReference type="PROSITE" id="PS50928">
    <property type="entry name" value="ABC_TM1"/>
    <property type="match status" value="1"/>
</dbReference>
<proteinExistence type="inferred from homology"/>
<dbReference type="SUPFAM" id="SSF161098">
    <property type="entry name" value="MetI-like"/>
    <property type="match status" value="1"/>
</dbReference>
<feature type="transmembrane region" description="Helical" evidence="7">
    <location>
        <begin position="123"/>
        <end position="142"/>
    </location>
</feature>
<dbReference type="InterPro" id="IPR050809">
    <property type="entry name" value="UgpAE/MalFG_permease"/>
</dbReference>
<evidence type="ECO:0000256" key="7">
    <source>
        <dbReference type="RuleBase" id="RU363032"/>
    </source>
</evidence>
<keyword evidence="2 7" id="KW-0813">Transport</keyword>
<evidence type="ECO:0000256" key="6">
    <source>
        <dbReference type="ARBA" id="ARBA00023136"/>
    </source>
</evidence>
<organism evidence="9 10">
    <name type="scientific">Jutongia huaianensis</name>
    <dbReference type="NCBI Taxonomy" id="2763668"/>
    <lineage>
        <taxon>Bacteria</taxon>
        <taxon>Bacillati</taxon>
        <taxon>Bacillota</taxon>
        <taxon>Clostridia</taxon>
        <taxon>Lachnospirales</taxon>
        <taxon>Lachnospiraceae</taxon>
        <taxon>Jutongia</taxon>
    </lineage>
</organism>
<evidence type="ECO:0000256" key="3">
    <source>
        <dbReference type="ARBA" id="ARBA00022475"/>
    </source>
</evidence>
<dbReference type="InterPro" id="IPR000515">
    <property type="entry name" value="MetI-like"/>
</dbReference>
<feature type="transmembrane region" description="Helical" evidence="7">
    <location>
        <begin position="223"/>
        <end position="249"/>
    </location>
</feature>
<dbReference type="PANTHER" id="PTHR43227:SF11">
    <property type="entry name" value="BLL4140 PROTEIN"/>
    <property type="match status" value="1"/>
</dbReference>
<name>A0ABR7N4E0_9FIRM</name>
<keyword evidence="4 7" id="KW-0812">Transmembrane</keyword>
<comment type="caution">
    <text evidence="9">The sequence shown here is derived from an EMBL/GenBank/DDBJ whole genome shotgun (WGS) entry which is preliminary data.</text>
</comment>
<evidence type="ECO:0000256" key="5">
    <source>
        <dbReference type="ARBA" id="ARBA00022989"/>
    </source>
</evidence>
<dbReference type="Proteomes" id="UP000606193">
    <property type="component" value="Unassembled WGS sequence"/>
</dbReference>
<feature type="transmembrane region" description="Helical" evidence="7">
    <location>
        <begin position="162"/>
        <end position="181"/>
    </location>
</feature>
<dbReference type="Gene3D" id="1.10.3720.10">
    <property type="entry name" value="MetI-like"/>
    <property type="match status" value="1"/>
</dbReference>
<evidence type="ECO:0000313" key="9">
    <source>
        <dbReference type="EMBL" id="MBC8563476.1"/>
    </source>
</evidence>
<evidence type="ECO:0000256" key="2">
    <source>
        <dbReference type="ARBA" id="ARBA00022448"/>
    </source>
</evidence>
<evidence type="ECO:0000313" key="10">
    <source>
        <dbReference type="Proteomes" id="UP000606193"/>
    </source>
</evidence>
<feature type="domain" description="ABC transmembrane type-1" evidence="8">
    <location>
        <begin position="224"/>
        <end position="443"/>
    </location>
</feature>
<dbReference type="PANTHER" id="PTHR43227">
    <property type="entry name" value="BLL4140 PROTEIN"/>
    <property type="match status" value="1"/>
</dbReference>
<dbReference type="Pfam" id="PF00528">
    <property type="entry name" value="BPD_transp_1"/>
    <property type="match status" value="1"/>
</dbReference>
<evidence type="ECO:0000259" key="8">
    <source>
        <dbReference type="PROSITE" id="PS50928"/>
    </source>
</evidence>
<protein>
    <submittedName>
        <fullName evidence="9">Sugar ABC transporter permease</fullName>
    </submittedName>
</protein>
<feature type="transmembrane region" description="Helical" evidence="7">
    <location>
        <begin position="269"/>
        <end position="289"/>
    </location>
</feature>
<comment type="similarity">
    <text evidence="7">Belongs to the binding-protein-dependent transport system permease family.</text>
</comment>
<dbReference type="EMBL" id="JACRSX010000023">
    <property type="protein sequence ID" value="MBC8563476.1"/>
    <property type="molecule type" value="Genomic_DNA"/>
</dbReference>
<keyword evidence="6 7" id="KW-0472">Membrane</keyword>
<gene>
    <name evidence="9" type="ORF">H8704_12730</name>
</gene>
<evidence type="ECO:0000256" key="1">
    <source>
        <dbReference type="ARBA" id="ARBA00004651"/>
    </source>
</evidence>